<organism evidence="7 8">
    <name type="scientific">Anaeramoeba ignava</name>
    <name type="common">Anaerobic marine amoeba</name>
    <dbReference type="NCBI Taxonomy" id="1746090"/>
    <lineage>
        <taxon>Eukaryota</taxon>
        <taxon>Metamonada</taxon>
        <taxon>Anaeramoebidae</taxon>
        <taxon>Anaeramoeba</taxon>
    </lineage>
</organism>
<protein>
    <recommendedName>
        <fullName evidence="6">Inositolphosphotransferase Aur1/Ipt1 domain-containing protein</fullName>
    </recommendedName>
</protein>
<evidence type="ECO:0000313" key="8">
    <source>
        <dbReference type="Proteomes" id="UP001149090"/>
    </source>
</evidence>
<dbReference type="Pfam" id="PF14378">
    <property type="entry name" value="PAP2_3"/>
    <property type="match status" value="1"/>
</dbReference>
<dbReference type="AlphaFoldDB" id="A0A9Q0RAX3"/>
<evidence type="ECO:0000256" key="1">
    <source>
        <dbReference type="ARBA" id="ARBA00004141"/>
    </source>
</evidence>
<dbReference type="EMBL" id="JAPDFW010000074">
    <property type="protein sequence ID" value="KAJ5073524.1"/>
    <property type="molecule type" value="Genomic_DNA"/>
</dbReference>
<feature type="transmembrane region" description="Helical" evidence="5">
    <location>
        <begin position="94"/>
        <end position="114"/>
    </location>
</feature>
<feature type="transmembrane region" description="Helical" evidence="5">
    <location>
        <begin position="220"/>
        <end position="238"/>
    </location>
</feature>
<dbReference type="PANTHER" id="PTHR31310:SF7">
    <property type="entry name" value="PA-PHOSPHATASE RELATED-FAMILY PROTEIN DDB_G0268928"/>
    <property type="match status" value="1"/>
</dbReference>
<keyword evidence="4 5" id="KW-0472">Membrane</keyword>
<keyword evidence="3 5" id="KW-1133">Transmembrane helix</keyword>
<evidence type="ECO:0000256" key="2">
    <source>
        <dbReference type="ARBA" id="ARBA00022692"/>
    </source>
</evidence>
<dbReference type="CDD" id="cd03386">
    <property type="entry name" value="PAP2_Aur1_like"/>
    <property type="match status" value="1"/>
</dbReference>
<comment type="subcellular location">
    <subcellularLocation>
        <location evidence="1">Membrane</location>
        <topology evidence="1">Multi-pass membrane protein</topology>
    </subcellularLocation>
</comment>
<name>A0A9Q0RAX3_ANAIG</name>
<comment type="caution">
    <text evidence="7">The sequence shown here is derived from an EMBL/GenBank/DDBJ whole genome shotgun (WGS) entry which is preliminary data.</text>
</comment>
<dbReference type="Proteomes" id="UP001149090">
    <property type="component" value="Unassembled WGS sequence"/>
</dbReference>
<feature type="transmembrane region" description="Helical" evidence="5">
    <location>
        <begin position="35"/>
        <end position="52"/>
    </location>
</feature>
<dbReference type="InterPro" id="IPR036938">
    <property type="entry name" value="PAP2/HPO_sf"/>
</dbReference>
<feature type="transmembrane region" description="Helical" evidence="5">
    <location>
        <begin position="195"/>
        <end position="213"/>
    </location>
</feature>
<reference evidence="7" key="1">
    <citation type="submission" date="2022-10" db="EMBL/GenBank/DDBJ databases">
        <title>Novel sulphate-reducing endosymbionts in the free-living metamonad Anaeramoeba.</title>
        <authorList>
            <person name="Jerlstrom-Hultqvist J."/>
            <person name="Cepicka I."/>
            <person name="Gallot-Lavallee L."/>
            <person name="Salas-Leiva D."/>
            <person name="Curtis B.A."/>
            <person name="Zahonova K."/>
            <person name="Pipaliya S."/>
            <person name="Dacks J."/>
            <person name="Roger A.J."/>
        </authorList>
    </citation>
    <scope>NUCLEOTIDE SEQUENCE</scope>
    <source>
        <strain evidence="7">BMAN</strain>
    </source>
</reference>
<dbReference type="PANTHER" id="PTHR31310">
    <property type="match status" value="1"/>
</dbReference>
<proteinExistence type="predicted"/>
<evidence type="ECO:0000256" key="5">
    <source>
        <dbReference type="SAM" id="Phobius"/>
    </source>
</evidence>
<dbReference type="InterPro" id="IPR026841">
    <property type="entry name" value="Aur1/Ipt1"/>
</dbReference>
<sequence>MKEKTIKESEVKWPKWICGAGPGITNKFPWISTRLMLSLIPMLSYVALPSFFKLLPEKFIPKIDVNGLPAFEYELFHGFLHRWMSQFINPVFDILAATLYIIHYSLPLALSLYLWWKYRDPKRIAYLVWCLGLVNTVGVLIQLVIPTSPPWFWEKCIDSGTIGSFLIKGDPAGLQRVDNLINYPLFANIYSKSNIVFGSFPSLHFAWPFFWIFYENRRSIWLWAYSILLGLSAVYLWHHFVLDLIGGILIDLLVFCFYPPPPSSSSYSSSKDPLFSSNIHPSIDFSLSSDDISSDQEWNFSELILPNSNQRLTNVSNVYQV</sequence>
<dbReference type="InterPro" id="IPR052185">
    <property type="entry name" value="IPC_Synthase-Related"/>
</dbReference>
<feature type="transmembrane region" description="Helical" evidence="5">
    <location>
        <begin position="126"/>
        <end position="145"/>
    </location>
</feature>
<evidence type="ECO:0000256" key="4">
    <source>
        <dbReference type="ARBA" id="ARBA00023136"/>
    </source>
</evidence>
<keyword evidence="8" id="KW-1185">Reference proteome</keyword>
<dbReference type="OrthoDB" id="5784at2759"/>
<feature type="domain" description="Inositolphosphotransferase Aur1/Ipt1" evidence="6">
    <location>
        <begin position="84"/>
        <end position="256"/>
    </location>
</feature>
<gene>
    <name evidence="7" type="ORF">M0811_08641</name>
</gene>
<dbReference type="SUPFAM" id="SSF48317">
    <property type="entry name" value="Acid phosphatase/Vanadium-dependent haloperoxidase"/>
    <property type="match status" value="1"/>
</dbReference>
<evidence type="ECO:0000256" key="3">
    <source>
        <dbReference type="ARBA" id="ARBA00022989"/>
    </source>
</evidence>
<evidence type="ECO:0000313" key="7">
    <source>
        <dbReference type="EMBL" id="KAJ5073524.1"/>
    </source>
</evidence>
<keyword evidence="2 5" id="KW-0812">Transmembrane</keyword>
<evidence type="ECO:0000259" key="6">
    <source>
        <dbReference type="Pfam" id="PF14378"/>
    </source>
</evidence>
<dbReference type="GO" id="GO:0016020">
    <property type="term" value="C:membrane"/>
    <property type="evidence" value="ECO:0007669"/>
    <property type="project" value="UniProtKB-SubCell"/>
</dbReference>
<dbReference type="Gene3D" id="1.20.144.10">
    <property type="entry name" value="Phosphatidic acid phosphatase type 2/haloperoxidase"/>
    <property type="match status" value="1"/>
</dbReference>
<accession>A0A9Q0RAX3</accession>